<evidence type="ECO:0000256" key="10">
    <source>
        <dbReference type="SAM" id="MobiDB-lite"/>
    </source>
</evidence>
<evidence type="ECO:0000256" key="8">
    <source>
        <dbReference type="ARBA" id="ARBA00048679"/>
    </source>
</evidence>
<comment type="catalytic activity">
    <reaction evidence="8">
        <text>L-seryl-[protein] + ATP = O-phospho-L-seryl-[protein] + ADP + H(+)</text>
        <dbReference type="Rhea" id="RHEA:17989"/>
        <dbReference type="Rhea" id="RHEA-COMP:9863"/>
        <dbReference type="Rhea" id="RHEA-COMP:11604"/>
        <dbReference type="ChEBI" id="CHEBI:15378"/>
        <dbReference type="ChEBI" id="CHEBI:29999"/>
        <dbReference type="ChEBI" id="CHEBI:30616"/>
        <dbReference type="ChEBI" id="CHEBI:83421"/>
        <dbReference type="ChEBI" id="CHEBI:456216"/>
        <dbReference type="EC" id="2.7.11.1"/>
    </reaction>
</comment>
<proteinExistence type="predicted"/>
<feature type="region of interest" description="Disordered" evidence="10">
    <location>
        <begin position="694"/>
        <end position="727"/>
    </location>
</feature>
<evidence type="ECO:0000256" key="7">
    <source>
        <dbReference type="ARBA" id="ARBA00047899"/>
    </source>
</evidence>
<keyword evidence="14" id="KW-1185">Reference proteome</keyword>
<sequence>MPSRAILSSPPPPPPFSDHHHHIPRPSFLLKSRILFLSLTISATAVIIFTILCFLYHLSRSFLHHYHYFRSRRRARTIPFDDSPLAAAKLKRFTYSDLKLATNDFHDSSVIGRGGSATVFRAIARDGKLYAVKRLDSAALTLNSEREFQNELHILGGLKSPFLVTLLGYCVEKKHRLLVYEYMPNKSLQEWLFGEGNLGMEVLTWERRFSVIADVARALEFLHTGCDPPVIHGDVKPSNVLLDFDLRAKISDFGLSRVKGEPGFGPDLFTSQDFGKSQELSGNLTPLESSAANNEVVDFALALQASSSSSKGGGYAVNGMKFNSVSYNGVFAVETGKGKEVSAAAVAGENGGDDEHSRELNCSVDQENQDQDPAEESGKQWGKDWWWRQDGSGELCSKDYVMEWIGSQICPSTNPNWEDHAAAATPDAPPPPPPSPPATTAAATRSDGLVEEENFKVKKNKNKKNQNRTMKEWWREEHLEEMCKKGSNKLKANNHIQFKWKKGFKIHFHRRKKSMEKKQEHHFETELNGGEFSFRGAWRKKKMNRNTNQNAANGSEMWSGDLFSRELSSTTTSMRGTLCYVAPEYSGGEKSDIYSFGVLILVIVSGRRPLHVLASPMKLEKANLVSWCRQLAQSGGLDNVLELVDERLKGEYDKEQASLCINLALLCLQKMPELRPDIGDIVRILRGEMEVPPLPFEFSPSPPPPSKLFHKSRRKQRANGDNNTSTE</sequence>
<protein>
    <recommendedName>
        <fullName evidence="1">non-specific serine/threonine protein kinase</fullName>
        <ecNumber evidence="1">2.7.11.1</ecNumber>
    </recommendedName>
</protein>
<dbReference type="GO" id="GO:0005524">
    <property type="term" value="F:ATP binding"/>
    <property type="evidence" value="ECO:0007669"/>
    <property type="project" value="UniProtKB-UniRule"/>
</dbReference>
<evidence type="ECO:0000256" key="4">
    <source>
        <dbReference type="ARBA" id="ARBA00022741"/>
    </source>
</evidence>
<feature type="binding site" evidence="9">
    <location>
        <position position="133"/>
    </location>
    <ligand>
        <name>ATP</name>
        <dbReference type="ChEBI" id="CHEBI:30616"/>
    </ligand>
</feature>
<feature type="domain" description="Protein kinase" evidence="12">
    <location>
        <begin position="105"/>
        <end position="694"/>
    </location>
</feature>
<evidence type="ECO:0000256" key="5">
    <source>
        <dbReference type="ARBA" id="ARBA00022777"/>
    </source>
</evidence>
<name>A0AAV0KI66_9ROSI</name>
<dbReference type="PROSITE" id="PS00108">
    <property type="entry name" value="PROTEIN_KINASE_ST"/>
    <property type="match status" value="1"/>
</dbReference>
<dbReference type="PROSITE" id="PS50011">
    <property type="entry name" value="PROTEIN_KINASE_DOM"/>
    <property type="match status" value="1"/>
</dbReference>
<evidence type="ECO:0000313" key="13">
    <source>
        <dbReference type="EMBL" id="CAI0420479.1"/>
    </source>
</evidence>
<organism evidence="13 14">
    <name type="scientific">Linum tenue</name>
    <dbReference type="NCBI Taxonomy" id="586396"/>
    <lineage>
        <taxon>Eukaryota</taxon>
        <taxon>Viridiplantae</taxon>
        <taxon>Streptophyta</taxon>
        <taxon>Embryophyta</taxon>
        <taxon>Tracheophyta</taxon>
        <taxon>Spermatophyta</taxon>
        <taxon>Magnoliopsida</taxon>
        <taxon>eudicotyledons</taxon>
        <taxon>Gunneridae</taxon>
        <taxon>Pentapetalae</taxon>
        <taxon>rosids</taxon>
        <taxon>fabids</taxon>
        <taxon>Malpighiales</taxon>
        <taxon>Linaceae</taxon>
        <taxon>Linum</taxon>
    </lineage>
</organism>
<dbReference type="EC" id="2.7.11.1" evidence="1"/>
<keyword evidence="3" id="KW-0808">Transferase</keyword>
<keyword evidence="11" id="KW-0812">Transmembrane</keyword>
<dbReference type="FunFam" id="1.10.510.10:FF:001023">
    <property type="entry name" value="Os07g0541700 protein"/>
    <property type="match status" value="1"/>
</dbReference>
<feature type="transmembrane region" description="Helical" evidence="11">
    <location>
        <begin position="34"/>
        <end position="58"/>
    </location>
</feature>
<dbReference type="InterPro" id="IPR017441">
    <property type="entry name" value="Protein_kinase_ATP_BS"/>
</dbReference>
<dbReference type="GO" id="GO:0004674">
    <property type="term" value="F:protein serine/threonine kinase activity"/>
    <property type="evidence" value="ECO:0007669"/>
    <property type="project" value="UniProtKB-KW"/>
</dbReference>
<keyword evidence="6 9" id="KW-0067">ATP-binding</keyword>
<dbReference type="EMBL" id="CAMGYJ010000005">
    <property type="protein sequence ID" value="CAI0420479.1"/>
    <property type="molecule type" value="Genomic_DNA"/>
</dbReference>
<feature type="region of interest" description="Disordered" evidence="10">
    <location>
        <begin position="412"/>
        <end position="450"/>
    </location>
</feature>
<evidence type="ECO:0000313" key="14">
    <source>
        <dbReference type="Proteomes" id="UP001154282"/>
    </source>
</evidence>
<accession>A0AAV0KI66</accession>
<dbReference type="PROSITE" id="PS00107">
    <property type="entry name" value="PROTEIN_KINASE_ATP"/>
    <property type="match status" value="1"/>
</dbReference>
<dbReference type="PANTHER" id="PTHR46821:SF4">
    <property type="entry name" value="OS08G0275200 PROTEIN"/>
    <property type="match status" value="1"/>
</dbReference>
<feature type="compositionally biased region" description="Pro residues" evidence="10">
    <location>
        <begin position="694"/>
        <end position="706"/>
    </location>
</feature>
<dbReference type="Pfam" id="PF00069">
    <property type="entry name" value="Pkinase"/>
    <property type="match status" value="1"/>
</dbReference>
<dbReference type="InterPro" id="IPR000719">
    <property type="entry name" value="Prot_kinase_dom"/>
</dbReference>
<comment type="caution">
    <text evidence="13">The sequence shown here is derived from an EMBL/GenBank/DDBJ whole genome shotgun (WGS) entry which is preliminary data.</text>
</comment>
<gene>
    <name evidence="13" type="ORF">LITE_LOCUS18392</name>
</gene>
<feature type="compositionally biased region" description="Basic residues" evidence="10">
    <location>
        <begin position="708"/>
        <end position="717"/>
    </location>
</feature>
<evidence type="ECO:0000256" key="2">
    <source>
        <dbReference type="ARBA" id="ARBA00022527"/>
    </source>
</evidence>
<dbReference type="Gene3D" id="3.30.200.20">
    <property type="entry name" value="Phosphorylase Kinase, domain 1"/>
    <property type="match status" value="1"/>
</dbReference>
<keyword evidence="11" id="KW-1133">Transmembrane helix</keyword>
<dbReference type="Proteomes" id="UP001154282">
    <property type="component" value="Unassembled WGS sequence"/>
</dbReference>
<evidence type="ECO:0000259" key="12">
    <source>
        <dbReference type="PROSITE" id="PS50011"/>
    </source>
</evidence>
<evidence type="ECO:0000256" key="11">
    <source>
        <dbReference type="SAM" id="Phobius"/>
    </source>
</evidence>
<evidence type="ECO:0000256" key="6">
    <source>
        <dbReference type="ARBA" id="ARBA00022840"/>
    </source>
</evidence>
<dbReference type="SUPFAM" id="SSF56112">
    <property type="entry name" value="Protein kinase-like (PK-like)"/>
    <property type="match status" value="1"/>
</dbReference>
<dbReference type="SMART" id="SM00220">
    <property type="entry name" value="S_TKc"/>
    <property type="match status" value="1"/>
</dbReference>
<feature type="compositionally biased region" description="Basic and acidic residues" evidence="10">
    <location>
        <begin position="376"/>
        <end position="385"/>
    </location>
</feature>
<dbReference type="InterPro" id="IPR008271">
    <property type="entry name" value="Ser/Thr_kinase_AS"/>
</dbReference>
<dbReference type="AlphaFoldDB" id="A0AAV0KI66"/>
<feature type="region of interest" description="Disordered" evidence="10">
    <location>
        <begin position="364"/>
        <end position="385"/>
    </location>
</feature>
<evidence type="ECO:0000256" key="1">
    <source>
        <dbReference type="ARBA" id="ARBA00012513"/>
    </source>
</evidence>
<dbReference type="PANTHER" id="PTHR46821">
    <property type="entry name" value="OS07G0586332 PROTEIN"/>
    <property type="match status" value="1"/>
</dbReference>
<dbReference type="Gene3D" id="1.10.510.10">
    <property type="entry name" value="Transferase(Phosphotransferase) domain 1"/>
    <property type="match status" value="2"/>
</dbReference>
<reference evidence="13" key="1">
    <citation type="submission" date="2022-08" db="EMBL/GenBank/DDBJ databases">
        <authorList>
            <person name="Gutierrez-Valencia J."/>
        </authorList>
    </citation>
    <scope>NUCLEOTIDE SEQUENCE</scope>
</reference>
<dbReference type="FunFam" id="1.10.510.10:FF:000780">
    <property type="entry name" value="Receptor-like serine/threonine-protein kinase At4g25390"/>
    <property type="match status" value="1"/>
</dbReference>
<comment type="catalytic activity">
    <reaction evidence="7">
        <text>L-threonyl-[protein] + ATP = O-phospho-L-threonyl-[protein] + ADP + H(+)</text>
        <dbReference type="Rhea" id="RHEA:46608"/>
        <dbReference type="Rhea" id="RHEA-COMP:11060"/>
        <dbReference type="Rhea" id="RHEA-COMP:11605"/>
        <dbReference type="ChEBI" id="CHEBI:15378"/>
        <dbReference type="ChEBI" id="CHEBI:30013"/>
        <dbReference type="ChEBI" id="CHEBI:30616"/>
        <dbReference type="ChEBI" id="CHEBI:61977"/>
        <dbReference type="ChEBI" id="CHEBI:456216"/>
        <dbReference type="EC" id="2.7.11.1"/>
    </reaction>
</comment>
<evidence type="ECO:0000256" key="3">
    <source>
        <dbReference type="ARBA" id="ARBA00022679"/>
    </source>
</evidence>
<keyword evidence="5" id="KW-0418">Kinase</keyword>
<evidence type="ECO:0000256" key="9">
    <source>
        <dbReference type="PROSITE-ProRule" id="PRU10141"/>
    </source>
</evidence>
<feature type="compositionally biased region" description="Pro residues" evidence="10">
    <location>
        <begin position="427"/>
        <end position="437"/>
    </location>
</feature>
<dbReference type="InterPro" id="IPR044576">
    <property type="entry name" value="At4g25390-like"/>
</dbReference>
<keyword evidence="11" id="KW-0472">Membrane</keyword>
<dbReference type="InterPro" id="IPR011009">
    <property type="entry name" value="Kinase-like_dom_sf"/>
</dbReference>
<keyword evidence="2" id="KW-0723">Serine/threonine-protein kinase</keyword>
<keyword evidence="4 9" id="KW-0547">Nucleotide-binding</keyword>